<keyword evidence="10 13" id="KW-0472">Membrane</keyword>
<dbReference type="PANTHER" id="PTHR10978:SF5">
    <property type="entry name" value="SUCCINATE DEHYDROGENASE CYTOCHROME B560 SUBUNIT, MITOCHONDRIAL"/>
    <property type="match status" value="1"/>
</dbReference>
<name>A0ABS2XHZ3_POLSP</name>
<dbReference type="Gene3D" id="1.20.5.540">
    <property type="entry name" value="Single helix bin"/>
    <property type="match status" value="1"/>
</dbReference>
<proteinExistence type="predicted"/>
<comment type="pathway">
    <text evidence="2">Carbohydrate metabolism; tricarboxylic acid cycle.</text>
</comment>
<feature type="non-terminal residue" evidence="14">
    <location>
        <position position="1"/>
    </location>
</feature>
<feature type="transmembrane region" description="Helical" evidence="13">
    <location>
        <begin position="93"/>
        <end position="112"/>
    </location>
</feature>
<dbReference type="InterPro" id="IPR014314">
    <property type="entry name" value="Succ_DH_cytb556"/>
</dbReference>
<feature type="non-terminal residue" evidence="14">
    <location>
        <position position="187"/>
    </location>
</feature>
<comment type="caution">
    <text evidence="14">The sequence shown here is derived from an EMBL/GenBank/DDBJ whole genome shotgun (WGS) entry which is preliminary data.</text>
</comment>
<keyword evidence="15" id="KW-1185">Reference proteome</keyword>
<evidence type="ECO:0000256" key="10">
    <source>
        <dbReference type="ARBA" id="ARBA00023136"/>
    </source>
</evidence>
<reference evidence="14" key="1">
    <citation type="journal article" date="2021" name="Cell">
        <title>Tracing the genetic footprints of vertebrate landing in non-teleost ray-finned fishes.</title>
        <authorList>
            <person name="Bi X."/>
            <person name="Wang K."/>
            <person name="Yang L."/>
            <person name="Pan H."/>
            <person name="Jiang H."/>
            <person name="Wei Q."/>
            <person name="Fang M."/>
            <person name="Yu H."/>
            <person name="Zhu C."/>
            <person name="Cai Y."/>
            <person name="He Y."/>
            <person name="Gan X."/>
            <person name="Zeng H."/>
            <person name="Yu D."/>
            <person name="Zhu Y."/>
            <person name="Jiang H."/>
            <person name="Qiu Q."/>
            <person name="Yang H."/>
            <person name="Zhang Y.E."/>
            <person name="Wang W."/>
            <person name="Zhu M."/>
            <person name="He S."/>
            <person name="Zhang G."/>
        </authorList>
    </citation>
    <scope>NUCLEOTIDE SEQUENCE</scope>
    <source>
        <strain evidence="14">Pddl_001</strain>
    </source>
</reference>
<dbReference type="InterPro" id="IPR018495">
    <property type="entry name" value="Succ_DH_cyt_bsu_CS"/>
</dbReference>
<evidence type="ECO:0000256" key="1">
    <source>
        <dbReference type="ARBA" id="ARBA00004141"/>
    </source>
</evidence>
<dbReference type="NCBIfam" id="TIGR02970">
    <property type="entry name" value="succ_dehyd_cytB"/>
    <property type="match status" value="1"/>
</dbReference>
<feature type="transmembrane region" description="Helical" evidence="13">
    <location>
        <begin position="124"/>
        <end position="145"/>
    </location>
</feature>
<evidence type="ECO:0000256" key="12">
    <source>
        <dbReference type="ARBA" id="ARBA00045847"/>
    </source>
</evidence>
<sequence length="187" mass="20249">MAWWCPVGVTQSGERRGPPKGLPWSLVRRSAAVSLRSQSSVLYRHAVPMGTNAKEEMQNMDKNSRLARPLSPHITIYSWSVPMMMSITHRGTGVGLSAGVAVFAVSALVLPGDFASYLSLIQSLSLGPALICTAKFGLAFPVAFHSFNGIRHLMWDMGKGFRMPEVYRSGYAVLVLSVLSAIALAVL</sequence>
<accession>A0ABS2XHZ3</accession>
<dbReference type="CDD" id="cd03499">
    <property type="entry name" value="SQR_TypeC_SdhC"/>
    <property type="match status" value="1"/>
</dbReference>
<keyword evidence="7" id="KW-0479">Metal-binding</keyword>
<comment type="subcellular location">
    <subcellularLocation>
        <location evidence="1">Membrane</location>
        <topology evidence="1">Multi-pass membrane protein</topology>
    </subcellularLocation>
</comment>
<dbReference type="PROSITE" id="PS01001">
    <property type="entry name" value="SDH_CYT_2"/>
    <property type="match status" value="1"/>
</dbReference>
<dbReference type="Gene3D" id="1.20.1300.10">
    <property type="entry name" value="Fumarate reductase/succinate dehydrogenase, transmembrane subunit"/>
    <property type="match status" value="1"/>
</dbReference>
<evidence type="ECO:0000256" key="9">
    <source>
        <dbReference type="ARBA" id="ARBA00023004"/>
    </source>
</evidence>
<gene>
    <name evidence="14" type="primary">Sdhc</name>
    <name evidence="14" type="ORF">GTO93_0014499</name>
</gene>
<evidence type="ECO:0000256" key="8">
    <source>
        <dbReference type="ARBA" id="ARBA00022989"/>
    </source>
</evidence>
<dbReference type="PROSITE" id="PS01000">
    <property type="entry name" value="SDH_CYT_1"/>
    <property type="match status" value="1"/>
</dbReference>
<evidence type="ECO:0000313" key="14">
    <source>
        <dbReference type="EMBL" id="MBN3273783.1"/>
    </source>
</evidence>
<evidence type="ECO:0000256" key="2">
    <source>
        <dbReference type="ARBA" id="ARBA00005163"/>
    </source>
</evidence>
<keyword evidence="5" id="KW-0349">Heme</keyword>
<evidence type="ECO:0000256" key="6">
    <source>
        <dbReference type="ARBA" id="ARBA00022692"/>
    </source>
</evidence>
<dbReference type="Pfam" id="PF01127">
    <property type="entry name" value="Sdh_cyt"/>
    <property type="match status" value="1"/>
</dbReference>
<protein>
    <recommendedName>
        <fullName evidence="4">Succinate dehydrogenase cytochrome b560 subunit, mitochondrial</fullName>
    </recommendedName>
    <alternativeName>
        <fullName evidence="11">Malate dehydrogenase [quinone] cytochrome b560 subunit</fullName>
    </alternativeName>
</protein>
<feature type="transmembrane region" description="Helical" evidence="13">
    <location>
        <begin position="166"/>
        <end position="186"/>
    </location>
</feature>
<keyword evidence="6 13" id="KW-0812">Transmembrane</keyword>
<evidence type="ECO:0000256" key="3">
    <source>
        <dbReference type="ARBA" id="ARBA00011758"/>
    </source>
</evidence>
<dbReference type="PANTHER" id="PTHR10978">
    <property type="entry name" value="SUCCINATE DEHYDROGENASE CYTOCHROME B560 SUBUNIT"/>
    <property type="match status" value="1"/>
</dbReference>
<dbReference type="InterPro" id="IPR000701">
    <property type="entry name" value="SuccDH_FuR_B_TM-su"/>
</dbReference>
<dbReference type="SUPFAM" id="SSF81343">
    <property type="entry name" value="Fumarate reductase respiratory complex transmembrane subunits"/>
    <property type="match status" value="1"/>
</dbReference>
<comment type="function">
    <text evidence="12">Membrane-anchoring subunit of succinate dehydrogenase (SDH) that is involved in complex II of the mitochondrial electron transport chain and is responsible for transferring electrons from succinate to ubiquinone (coenzyme Q). SDH also oxidizes malate to the non-canonical enol form of oxaloacetate, enol-oxaloacetate. Enol-oxaloacetate, which is a potent inhibitor of the succinate dehydrogenase activity, is further isomerized into keto-oxaloacetate.</text>
</comment>
<evidence type="ECO:0000256" key="4">
    <source>
        <dbReference type="ARBA" id="ARBA00014631"/>
    </source>
</evidence>
<organism evidence="14 15">
    <name type="scientific">Polyodon spathula</name>
    <name type="common">North American paddlefish</name>
    <name type="synonym">Squalus spathula</name>
    <dbReference type="NCBI Taxonomy" id="7913"/>
    <lineage>
        <taxon>Eukaryota</taxon>
        <taxon>Metazoa</taxon>
        <taxon>Chordata</taxon>
        <taxon>Craniata</taxon>
        <taxon>Vertebrata</taxon>
        <taxon>Euteleostomi</taxon>
        <taxon>Actinopterygii</taxon>
        <taxon>Chondrostei</taxon>
        <taxon>Acipenseriformes</taxon>
        <taxon>Polyodontidae</taxon>
        <taxon>Polyodon</taxon>
    </lineage>
</organism>
<keyword evidence="9" id="KW-0408">Iron</keyword>
<evidence type="ECO:0000256" key="11">
    <source>
        <dbReference type="ARBA" id="ARBA00045023"/>
    </source>
</evidence>
<evidence type="ECO:0000256" key="5">
    <source>
        <dbReference type="ARBA" id="ARBA00022617"/>
    </source>
</evidence>
<evidence type="ECO:0000256" key="13">
    <source>
        <dbReference type="SAM" id="Phobius"/>
    </source>
</evidence>
<evidence type="ECO:0000313" key="15">
    <source>
        <dbReference type="Proteomes" id="UP001166093"/>
    </source>
</evidence>
<dbReference type="Proteomes" id="UP001166093">
    <property type="component" value="Unassembled WGS sequence"/>
</dbReference>
<evidence type="ECO:0000256" key="7">
    <source>
        <dbReference type="ARBA" id="ARBA00022723"/>
    </source>
</evidence>
<comment type="subunit">
    <text evidence="3">Component of complex II composed of four subunits: the flavoprotein (FP) SDHA, iron-sulfur protein (IP) SDHB, and a cytochrome b560 composed of SDHC and SDHD.</text>
</comment>
<keyword evidence="8 13" id="KW-1133">Transmembrane helix</keyword>
<dbReference type="EMBL" id="JAAWVQ010034273">
    <property type="protein sequence ID" value="MBN3273783.1"/>
    <property type="molecule type" value="Genomic_DNA"/>
</dbReference>
<dbReference type="InterPro" id="IPR034804">
    <property type="entry name" value="SQR/QFR_C/D"/>
</dbReference>